<keyword evidence="3" id="KW-0677">Repeat</keyword>
<comment type="caution">
    <text evidence="7">The sequence shown here is derived from an EMBL/GenBank/DDBJ whole genome shotgun (WGS) entry which is preliminary data.</text>
</comment>
<organism evidence="7 8">
    <name type="scientific">Sinorhizobium terangae</name>
    <dbReference type="NCBI Taxonomy" id="110322"/>
    <lineage>
        <taxon>Bacteria</taxon>
        <taxon>Pseudomonadati</taxon>
        <taxon>Pseudomonadota</taxon>
        <taxon>Alphaproteobacteria</taxon>
        <taxon>Hyphomicrobiales</taxon>
        <taxon>Rhizobiaceae</taxon>
        <taxon>Sinorhizobium/Ensifer group</taxon>
        <taxon>Sinorhizobium</taxon>
    </lineage>
</organism>
<proteinExistence type="predicted"/>
<accession>A0A6N7LDK5</accession>
<sequence length="659" mass="74752">MSIESGLERQDADRCPPYATEPHLNAHALFTTASRQYQKGQYTEALNQLNHLMNISREAKTFVLLAKVLLKLGFKTDAARAYQLAGEEKGSRSEHYLTEAMKLHFACGNEDEALSIGLPLLEKAKTDPDIAFIIASIFLKRDQKEILGLFKAPLSTSANIQHQSLAFKLLTADIDDAQDRDAVVNLFRKNPKSTVLRAAYLVFAREANDYVEIEKYYPDVQKALDAGKYQILAAESPYYHVTWCGDEKLNRWAGARSQPFASAITEARRNMPHQWAKKIRIGYLSADFWDQHATMKLLQAVLELHDPERFEVTLFCHTKESNLARDRGNRGNWGRIVRINDMSDEEAAAVIRSEGIDILVDLKGHTLDNRLKILNHQAAPVQVSWLGFPGTATNIDVDYVIGDPYVLPEGSQDHYYEKFCRLPETYQPNDPYHRPRAYGIARKDLGLPDDAFVFASFNASRKISLQTINLWIEILRRTPDSVLWLMCKRDAQANILRKFQSGGIASKRIILCSKTAYTQHINRLPAADLGLDTYPYNGHTTTSEQLWAGLPVLTFKGTNFASRVSESLLNAIGLPELVTAGAEAYVAEAVALYENREKIAEYRKTLEENRFRMPLFDAERFCRHLERGYEMMVDRAKQKLPPDHIDVPALPPREGSFER</sequence>
<dbReference type="EMBL" id="WITC01000036">
    <property type="protein sequence ID" value="MQX14985.1"/>
    <property type="molecule type" value="Genomic_DNA"/>
</dbReference>
<dbReference type="Proteomes" id="UP000439983">
    <property type="component" value="Unassembled WGS sequence"/>
</dbReference>
<feature type="region of interest" description="Disordered" evidence="5">
    <location>
        <begin position="1"/>
        <end position="20"/>
    </location>
</feature>
<dbReference type="RefSeq" id="WP_153438416.1">
    <property type="nucleotide sequence ID" value="NZ_JACIGA010000001.1"/>
</dbReference>
<protein>
    <submittedName>
        <fullName evidence="7">Glycosyl transferase</fullName>
    </submittedName>
</protein>
<keyword evidence="8" id="KW-1185">Reference proteome</keyword>
<reference evidence="7 8" key="1">
    <citation type="journal article" date="2013" name="Genome Biol.">
        <title>Comparative genomics of the core and accessory genomes of 48 Sinorhizobium strains comprising five genospecies.</title>
        <authorList>
            <person name="Sugawara M."/>
            <person name="Epstein B."/>
            <person name="Badgley B.D."/>
            <person name="Unno T."/>
            <person name="Xu L."/>
            <person name="Reese J."/>
            <person name="Gyaneshwar P."/>
            <person name="Denny R."/>
            <person name="Mudge J."/>
            <person name="Bharti A.K."/>
            <person name="Farmer A.D."/>
            <person name="May G.D."/>
            <person name="Woodward J.E."/>
            <person name="Medigue C."/>
            <person name="Vallenet D."/>
            <person name="Lajus A."/>
            <person name="Rouy Z."/>
            <person name="Martinez-Vaz B."/>
            <person name="Tiffin P."/>
            <person name="Young N.D."/>
            <person name="Sadowsky M.J."/>
        </authorList>
    </citation>
    <scope>NUCLEOTIDE SEQUENCE [LARGE SCALE GENOMIC DNA]</scope>
    <source>
        <strain evidence="7 8">USDA4894</strain>
    </source>
</reference>
<keyword evidence="4" id="KW-0802">TPR repeat</keyword>
<evidence type="ECO:0000259" key="6">
    <source>
        <dbReference type="Pfam" id="PF13844"/>
    </source>
</evidence>
<keyword evidence="2 7" id="KW-0808">Transferase</keyword>
<evidence type="ECO:0000313" key="8">
    <source>
        <dbReference type="Proteomes" id="UP000439983"/>
    </source>
</evidence>
<evidence type="ECO:0000256" key="3">
    <source>
        <dbReference type="ARBA" id="ARBA00022737"/>
    </source>
</evidence>
<feature type="compositionally biased region" description="Basic and acidic residues" evidence="5">
    <location>
        <begin position="1"/>
        <end position="14"/>
    </location>
</feature>
<dbReference type="OrthoDB" id="146908at2"/>
<dbReference type="PANTHER" id="PTHR44998">
    <property type="match status" value="1"/>
</dbReference>
<dbReference type="InterPro" id="IPR011990">
    <property type="entry name" value="TPR-like_helical_dom_sf"/>
</dbReference>
<dbReference type="AlphaFoldDB" id="A0A6N7LDK5"/>
<feature type="domain" description="O-GlcNAc transferase C-terminal" evidence="6">
    <location>
        <begin position="275"/>
        <end position="427"/>
    </location>
</feature>
<evidence type="ECO:0000256" key="4">
    <source>
        <dbReference type="ARBA" id="ARBA00022803"/>
    </source>
</evidence>
<dbReference type="PANTHER" id="PTHR44998:SF1">
    <property type="entry name" value="UDP-N-ACETYLGLUCOSAMINE--PEPTIDE N-ACETYLGLUCOSAMINYLTRANSFERASE 110 KDA SUBUNIT"/>
    <property type="match status" value="1"/>
</dbReference>
<dbReference type="Gene3D" id="3.40.50.11380">
    <property type="match status" value="1"/>
</dbReference>
<name>A0A6N7LDK5_SINTE</name>
<evidence type="ECO:0000313" key="7">
    <source>
        <dbReference type="EMBL" id="MQX14985.1"/>
    </source>
</evidence>
<evidence type="ECO:0000256" key="5">
    <source>
        <dbReference type="SAM" id="MobiDB-lite"/>
    </source>
</evidence>
<dbReference type="Pfam" id="PF13844">
    <property type="entry name" value="Glyco_transf_41"/>
    <property type="match status" value="2"/>
</dbReference>
<evidence type="ECO:0000256" key="1">
    <source>
        <dbReference type="ARBA" id="ARBA00004922"/>
    </source>
</evidence>
<feature type="domain" description="O-GlcNAc transferase C-terminal" evidence="6">
    <location>
        <begin position="441"/>
        <end position="625"/>
    </location>
</feature>
<dbReference type="SUPFAM" id="SSF48452">
    <property type="entry name" value="TPR-like"/>
    <property type="match status" value="1"/>
</dbReference>
<evidence type="ECO:0000256" key="2">
    <source>
        <dbReference type="ARBA" id="ARBA00022679"/>
    </source>
</evidence>
<dbReference type="Gene3D" id="3.40.50.2000">
    <property type="entry name" value="Glycogen Phosphorylase B"/>
    <property type="match status" value="1"/>
</dbReference>
<dbReference type="Gene3D" id="1.25.40.10">
    <property type="entry name" value="Tetratricopeptide repeat domain"/>
    <property type="match status" value="1"/>
</dbReference>
<dbReference type="InterPro" id="IPR029489">
    <property type="entry name" value="OGT/SEC/SPY_C"/>
</dbReference>
<gene>
    <name evidence="7" type="ORF">GHK62_09480</name>
</gene>
<dbReference type="GO" id="GO:0016740">
    <property type="term" value="F:transferase activity"/>
    <property type="evidence" value="ECO:0007669"/>
    <property type="project" value="UniProtKB-KW"/>
</dbReference>
<comment type="pathway">
    <text evidence="1">Protein modification; protein glycosylation.</text>
</comment>